<sequence>MQSWPEVANVWPVTVVPRPSAPIDIVPTEALQGLVKRSADTARVHQRQAGNGLDYNTPHHMTGVDRLHPLGIKGQGIKIAVIDSGVDYRHPALGGCFGPGCKISFGSDLVGDDYDGYNTPVPDDDPLVTCVDGGHGTHVMGILGMEVPEDAPEFAGLTGVAPEADFGMYRVFGCSGGVQNDLLMSAMTMAANSGADIISMSIGEAYNFGPEPNDPYAILIQGISDRGTAVVVAAGNEGAVSPFSIDSPGNRHPAVAVGAVESTLFPAFNMEDSVGNVIPYGSVYAFPTDMELTVIVIGAGDEAAELGCRAMNYYGPGNMTINKDDYVLVVKRGGCGLATIQALAANAGFRNVLTYPGSEFLANPFLDGFVASIPANDSNGVHLNLGVTTSAKIYEEGTRSSEYKVRFPDATPYLERQAWGGQMNNFSSAGPVWDFTLKPQISAPGGNILATWPLDGTGFAINSGTSMATPYLAGTLALVKSQLPDLSVPELVARLQTSAKPTIRATRDDLSPTVHQGAGLVDAHDAIFYRSIVSPGQLELGPTEQLASHVPTVTVSNPSSDTIQYTLEHTSAPGMALYPHWDAPDNQGFVRPSLMRLDSLPFAATVDFPAGSTFTLAPGQSREIELDIQSPEGLEPFMIPIYNGWITISTDTHERYVVPYMGAAYNYTDAPNFGSDPVPPIFNFPQYPPLGEPQIFSNSTGIGNYVQGVFTEMAMVTSILQPTLHTRYDLVHPDIDFVPTYYGFDPSVPVNYTRTTANVTGVIAGVEILGTQWVYTTVAPLTNVIDSLISPPMWDGATFTTPLPMPVGGYRLLMQTLKLNGDPDNRADWTTWMSGVIEIMEEIPAWEVT</sequence>
<accession>A0ACC0CTU1</accession>
<organism evidence="1 2">
    <name type="scientific">Hypoxylon rubiginosum</name>
    <dbReference type="NCBI Taxonomy" id="110542"/>
    <lineage>
        <taxon>Eukaryota</taxon>
        <taxon>Fungi</taxon>
        <taxon>Dikarya</taxon>
        <taxon>Ascomycota</taxon>
        <taxon>Pezizomycotina</taxon>
        <taxon>Sordariomycetes</taxon>
        <taxon>Xylariomycetidae</taxon>
        <taxon>Xylariales</taxon>
        <taxon>Hypoxylaceae</taxon>
        <taxon>Hypoxylon</taxon>
    </lineage>
</organism>
<evidence type="ECO:0000313" key="2">
    <source>
        <dbReference type="Proteomes" id="UP001497680"/>
    </source>
</evidence>
<proteinExistence type="predicted"/>
<dbReference type="Proteomes" id="UP001497680">
    <property type="component" value="Unassembled WGS sequence"/>
</dbReference>
<name>A0ACC0CTU1_9PEZI</name>
<protein>
    <submittedName>
        <fullName evidence="1">Peptidase S8/S53 domain-containing protein</fullName>
    </submittedName>
</protein>
<dbReference type="EMBL" id="MU394346">
    <property type="protein sequence ID" value="KAI6083824.1"/>
    <property type="molecule type" value="Genomic_DNA"/>
</dbReference>
<evidence type="ECO:0000313" key="1">
    <source>
        <dbReference type="EMBL" id="KAI6083824.1"/>
    </source>
</evidence>
<comment type="caution">
    <text evidence="1">The sequence shown here is derived from an EMBL/GenBank/DDBJ whole genome shotgun (WGS) entry which is preliminary data.</text>
</comment>
<keyword evidence="2" id="KW-1185">Reference proteome</keyword>
<reference evidence="1 2" key="1">
    <citation type="journal article" date="2022" name="New Phytol.">
        <title>Ecological generalism drives hyperdiversity of secondary metabolite gene clusters in xylarialean endophytes.</title>
        <authorList>
            <person name="Franco M.E.E."/>
            <person name="Wisecaver J.H."/>
            <person name="Arnold A.E."/>
            <person name="Ju Y.M."/>
            <person name="Slot J.C."/>
            <person name="Ahrendt S."/>
            <person name="Moore L.P."/>
            <person name="Eastman K.E."/>
            <person name="Scott K."/>
            <person name="Konkel Z."/>
            <person name="Mondo S.J."/>
            <person name="Kuo A."/>
            <person name="Hayes R.D."/>
            <person name="Haridas S."/>
            <person name="Andreopoulos B."/>
            <person name="Riley R."/>
            <person name="LaButti K."/>
            <person name="Pangilinan J."/>
            <person name="Lipzen A."/>
            <person name="Amirebrahimi M."/>
            <person name="Yan J."/>
            <person name="Adam C."/>
            <person name="Keymanesh K."/>
            <person name="Ng V."/>
            <person name="Louie K."/>
            <person name="Northen T."/>
            <person name="Drula E."/>
            <person name="Henrissat B."/>
            <person name="Hsieh H.M."/>
            <person name="Youens-Clark K."/>
            <person name="Lutzoni F."/>
            <person name="Miadlikowska J."/>
            <person name="Eastwood D.C."/>
            <person name="Hamelin R.C."/>
            <person name="Grigoriev I.V."/>
            <person name="U'Ren J.M."/>
        </authorList>
    </citation>
    <scope>NUCLEOTIDE SEQUENCE [LARGE SCALE GENOMIC DNA]</scope>
    <source>
        <strain evidence="1 2">ER1909</strain>
    </source>
</reference>
<gene>
    <name evidence="1" type="ORF">F4821DRAFT_271534</name>
</gene>